<evidence type="ECO:0000256" key="4">
    <source>
        <dbReference type="ARBA" id="ARBA00022989"/>
    </source>
</evidence>
<keyword evidence="4 6" id="KW-1133">Transmembrane helix</keyword>
<keyword evidence="8" id="KW-1185">Reference proteome</keyword>
<gene>
    <name evidence="7" type="ORF">ACFSKO_07375</name>
</gene>
<dbReference type="Proteomes" id="UP001597294">
    <property type="component" value="Unassembled WGS sequence"/>
</dbReference>
<dbReference type="PANTHER" id="PTHR47089:SF1">
    <property type="entry name" value="GUANOSINE ABC TRANSPORTER PERMEASE PROTEIN NUPP"/>
    <property type="match status" value="1"/>
</dbReference>
<evidence type="ECO:0000256" key="3">
    <source>
        <dbReference type="ARBA" id="ARBA00022692"/>
    </source>
</evidence>
<evidence type="ECO:0000256" key="2">
    <source>
        <dbReference type="ARBA" id="ARBA00022475"/>
    </source>
</evidence>
<comment type="subcellular location">
    <subcellularLocation>
        <location evidence="1">Cell membrane</location>
        <topology evidence="1">Multi-pass membrane protein</topology>
    </subcellularLocation>
</comment>
<dbReference type="EMBL" id="JBHUII010000004">
    <property type="protein sequence ID" value="MFD2205424.1"/>
    <property type="molecule type" value="Genomic_DNA"/>
</dbReference>
<keyword evidence="5 6" id="KW-0472">Membrane</keyword>
<feature type="transmembrane region" description="Helical" evidence="6">
    <location>
        <begin position="94"/>
        <end position="111"/>
    </location>
</feature>
<organism evidence="7 8">
    <name type="scientific">Kiloniella antarctica</name>
    <dbReference type="NCBI Taxonomy" id="1550907"/>
    <lineage>
        <taxon>Bacteria</taxon>
        <taxon>Pseudomonadati</taxon>
        <taxon>Pseudomonadota</taxon>
        <taxon>Alphaproteobacteria</taxon>
        <taxon>Rhodospirillales</taxon>
        <taxon>Kiloniellaceae</taxon>
        <taxon>Kiloniella</taxon>
    </lineage>
</organism>
<name>A0ABW5BKR7_9PROT</name>
<dbReference type="CDD" id="cd06580">
    <property type="entry name" value="TM_PBP1_transp_TpRbsC_like"/>
    <property type="match status" value="1"/>
</dbReference>
<evidence type="ECO:0000313" key="8">
    <source>
        <dbReference type="Proteomes" id="UP001597294"/>
    </source>
</evidence>
<reference evidence="8" key="1">
    <citation type="journal article" date="2019" name="Int. J. Syst. Evol. Microbiol.">
        <title>The Global Catalogue of Microorganisms (GCM) 10K type strain sequencing project: providing services to taxonomists for standard genome sequencing and annotation.</title>
        <authorList>
            <consortium name="The Broad Institute Genomics Platform"/>
            <consortium name="The Broad Institute Genome Sequencing Center for Infectious Disease"/>
            <person name="Wu L."/>
            <person name="Ma J."/>
        </authorList>
    </citation>
    <scope>NUCLEOTIDE SEQUENCE [LARGE SCALE GENOMIC DNA]</scope>
    <source>
        <strain evidence="8">CGMCC 4.7192</strain>
    </source>
</reference>
<feature type="transmembrane region" description="Helical" evidence="6">
    <location>
        <begin position="21"/>
        <end position="51"/>
    </location>
</feature>
<keyword evidence="3 6" id="KW-0812">Transmembrane</keyword>
<dbReference type="RefSeq" id="WP_380250020.1">
    <property type="nucleotide sequence ID" value="NZ_JBHUII010000004.1"/>
</dbReference>
<comment type="caution">
    <text evidence="7">The sequence shown here is derived from an EMBL/GenBank/DDBJ whole genome shotgun (WGS) entry which is preliminary data.</text>
</comment>
<evidence type="ECO:0000256" key="5">
    <source>
        <dbReference type="ARBA" id="ARBA00023136"/>
    </source>
</evidence>
<sequence>MKLVLEKRSEHSELMTLMSPILAIALTVVTGAVIFAVQGLNPFSALFVYFVEPLTSLWSIEEVLVKAAPLILIGVGLSICYMANVWNIGAEGQLTMGALVGSFVPIVFSSWQSPLTLVVMLIMGALGGAAFAAIPAFLKNRFNANEILTSLMLVYIAQLILDWVVRGPWRDPKGFNFPQSISFEGWQLMPTLGEGRVHIGIILAVIAVVILTILMSKTLKGFEILVIGNAPRAGRFAGFSRKKIVWFTLLLSGGLAGLAGIGEVAGPSGQLQTAISPGYGFTAIIVAFLGRLNPIGVLFAGVMLAITYIGGEAAQIDLGVSDKTAQVFQGILLFFILACDTLILYRIKFLGTKIKPHQHAAAE</sequence>
<dbReference type="Pfam" id="PF02653">
    <property type="entry name" value="BPD_transp_2"/>
    <property type="match status" value="1"/>
</dbReference>
<dbReference type="PANTHER" id="PTHR47089">
    <property type="entry name" value="ABC TRANSPORTER, PERMEASE PROTEIN"/>
    <property type="match status" value="1"/>
</dbReference>
<protein>
    <submittedName>
        <fullName evidence="7">ABC transporter permease</fullName>
    </submittedName>
</protein>
<feature type="transmembrane region" description="Helical" evidence="6">
    <location>
        <begin position="244"/>
        <end position="265"/>
    </location>
</feature>
<accession>A0ABW5BKR7</accession>
<feature type="transmembrane region" description="Helical" evidence="6">
    <location>
        <begin position="271"/>
        <end position="290"/>
    </location>
</feature>
<proteinExistence type="predicted"/>
<dbReference type="InterPro" id="IPR001851">
    <property type="entry name" value="ABC_transp_permease"/>
</dbReference>
<feature type="transmembrane region" description="Helical" evidence="6">
    <location>
        <begin position="117"/>
        <end position="138"/>
    </location>
</feature>
<feature type="transmembrane region" description="Helical" evidence="6">
    <location>
        <begin position="197"/>
        <end position="215"/>
    </location>
</feature>
<keyword evidence="2" id="KW-1003">Cell membrane</keyword>
<feature type="transmembrane region" description="Helical" evidence="6">
    <location>
        <begin position="63"/>
        <end position="82"/>
    </location>
</feature>
<evidence type="ECO:0000313" key="7">
    <source>
        <dbReference type="EMBL" id="MFD2205424.1"/>
    </source>
</evidence>
<evidence type="ECO:0000256" key="1">
    <source>
        <dbReference type="ARBA" id="ARBA00004651"/>
    </source>
</evidence>
<feature type="transmembrane region" description="Helical" evidence="6">
    <location>
        <begin position="297"/>
        <end position="315"/>
    </location>
</feature>
<feature type="transmembrane region" description="Helical" evidence="6">
    <location>
        <begin position="147"/>
        <end position="165"/>
    </location>
</feature>
<evidence type="ECO:0000256" key="6">
    <source>
        <dbReference type="SAM" id="Phobius"/>
    </source>
</evidence>
<feature type="transmembrane region" description="Helical" evidence="6">
    <location>
        <begin position="327"/>
        <end position="345"/>
    </location>
</feature>